<evidence type="ECO:0000313" key="2">
    <source>
        <dbReference type="Proteomes" id="UP000076555"/>
    </source>
</evidence>
<evidence type="ECO:0008006" key="3">
    <source>
        <dbReference type="Google" id="ProtNLM"/>
    </source>
</evidence>
<evidence type="ECO:0000313" key="1">
    <source>
        <dbReference type="EMBL" id="KZL51032.1"/>
    </source>
</evidence>
<sequence length="82" mass="9628">MAYQRINITLPAQTLQAIDKFAPKGDRSRFIHAAIQAYITQIQTEKLRQQLKEGAIRRAQRDRQLTDDWFALEEEAWQQNAN</sequence>
<reference evidence="1 2" key="1">
    <citation type="submission" date="2016-04" db="EMBL/GenBank/DDBJ databases">
        <title>Draft Genome Assembly of the Bloom-forming Cyanobacterium Nodularia spumigena Strain CENA596 in Shrimp Production Ponds.</title>
        <authorList>
            <person name="Popin R.V."/>
            <person name="Rigonato J."/>
            <person name="Abreu V.A."/>
            <person name="Andreote A.P."/>
            <person name="Silveira S.B."/>
            <person name="Odebrecht C."/>
            <person name="Fiore M.F."/>
        </authorList>
    </citation>
    <scope>NUCLEOTIDE SEQUENCE [LARGE SCALE GENOMIC DNA]</scope>
    <source>
        <strain evidence="1 2">CENA596</strain>
    </source>
</reference>
<dbReference type="InterPro" id="IPR013321">
    <property type="entry name" value="Arc_rbn_hlx_hlx"/>
</dbReference>
<dbReference type="Gene3D" id="1.10.1220.10">
    <property type="entry name" value="Met repressor-like"/>
    <property type="match status" value="1"/>
</dbReference>
<dbReference type="GO" id="GO:0006355">
    <property type="term" value="P:regulation of DNA-templated transcription"/>
    <property type="evidence" value="ECO:0007669"/>
    <property type="project" value="InterPro"/>
</dbReference>
<organism evidence="1 2">
    <name type="scientific">Nodularia spumigena CENA596</name>
    <dbReference type="NCBI Taxonomy" id="1819295"/>
    <lineage>
        <taxon>Bacteria</taxon>
        <taxon>Bacillati</taxon>
        <taxon>Cyanobacteriota</taxon>
        <taxon>Cyanophyceae</taxon>
        <taxon>Nostocales</taxon>
        <taxon>Nodulariaceae</taxon>
        <taxon>Nodularia</taxon>
    </lineage>
</organism>
<dbReference type="OrthoDB" id="573387at2"/>
<dbReference type="Proteomes" id="UP000076555">
    <property type="component" value="Unassembled WGS sequence"/>
</dbReference>
<gene>
    <name evidence="1" type="ORF">A2T98_04280</name>
</gene>
<proteinExistence type="predicted"/>
<dbReference type="RefSeq" id="WP_063871707.1">
    <property type="nucleotide sequence ID" value="NZ_CAWMRI010000050.1"/>
</dbReference>
<name>A0A166KF76_NODSP</name>
<comment type="caution">
    <text evidence="1">The sequence shown here is derived from an EMBL/GenBank/DDBJ whole genome shotgun (WGS) entry which is preliminary data.</text>
</comment>
<dbReference type="EMBL" id="LWAJ01000050">
    <property type="protein sequence ID" value="KZL51032.1"/>
    <property type="molecule type" value="Genomic_DNA"/>
</dbReference>
<dbReference type="AlphaFoldDB" id="A0A166KF76"/>
<accession>A0A166KF76</accession>
<protein>
    <recommendedName>
        <fullName evidence="3">CopG family transcriptional regulator</fullName>
    </recommendedName>
</protein>